<evidence type="ECO:0008006" key="4">
    <source>
        <dbReference type="Google" id="ProtNLM"/>
    </source>
</evidence>
<dbReference type="PROSITE" id="PS51257">
    <property type="entry name" value="PROKAR_LIPOPROTEIN"/>
    <property type="match status" value="1"/>
</dbReference>
<sequence length="263" mass="28931">MPRLPILSSVPLLTLCLLSACTSSRGLPVEPLQEILREEADRFEAPSPAPPPRSIHTRPEVPALGLYLKRAGILPHDFEWTDRNRDHVLAWARTLATNGDLSGAQYIPRSSLKGFQLSQLRDSSARYGTDLLLVLDGAGAVDRYNNSKGRWLYWTILGTYFADGTHSDALCLVRGSLWDVKSGAFLFEAQAEGRAHTVGPAAFLDDTTAVEQAKARALENLERMIAEELRRLRKLPQTDGPVIENQSSREPKKTGDSATGSGR</sequence>
<evidence type="ECO:0000313" key="2">
    <source>
        <dbReference type="EMBL" id="SLM47058.1"/>
    </source>
</evidence>
<reference evidence="2 3" key="1">
    <citation type="submission" date="2017-03" db="EMBL/GenBank/DDBJ databases">
        <authorList>
            <person name="Afonso C.L."/>
            <person name="Miller P.J."/>
            <person name="Scott M.A."/>
            <person name="Spackman E."/>
            <person name="Goraichik I."/>
            <person name="Dimitrov K.M."/>
            <person name="Suarez D.L."/>
            <person name="Swayne D.E."/>
        </authorList>
    </citation>
    <scope>NUCLEOTIDE SEQUENCE [LARGE SCALE GENOMIC DNA]</scope>
    <source>
        <strain evidence="2">Genome sequencing of Nitrospira japonica strain NJ11</strain>
    </source>
</reference>
<dbReference type="EMBL" id="LT828648">
    <property type="protein sequence ID" value="SLM47058.1"/>
    <property type="molecule type" value="Genomic_DNA"/>
</dbReference>
<protein>
    <recommendedName>
        <fullName evidence="4">Lipoprotein</fullName>
    </recommendedName>
</protein>
<name>A0A1W1I225_9BACT</name>
<proteinExistence type="predicted"/>
<dbReference type="KEGG" id="nja:NSJP_0886"/>
<dbReference type="RefSeq" id="WP_080885648.1">
    <property type="nucleotide sequence ID" value="NZ_LT828648.1"/>
</dbReference>
<dbReference type="AlphaFoldDB" id="A0A1W1I225"/>
<organism evidence="2 3">
    <name type="scientific">Nitrospira japonica</name>
    <dbReference type="NCBI Taxonomy" id="1325564"/>
    <lineage>
        <taxon>Bacteria</taxon>
        <taxon>Pseudomonadati</taxon>
        <taxon>Nitrospirota</taxon>
        <taxon>Nitrospiria</taxon>
        <taxon>Nitrospirales</taxon>
        <taxon>Nitrospiraceae</taxon>
        <taxon>Nitrospira</taxon>
    </lineage>
</organism>
<dbReference type="OrthoDB" id="9777656at2"/>
<evidence type="ECO:0000313" key="3">
    <source>
        <dbReference type="Proteomes" id="UP000192042"/>
    </source>
</evidence>
<feature type="region of interest" description="Disordered" evidence="1">
    <location>
        <begin position="236"/>
        <end position="263"/>
    </location>
</feature>
<keyword evidence="3" id="KW-1185">Reference proteome</keyword>
<accession>A0A1W1I225</accession>
<dbReference type="STRING" id="1325564.NSJP_0886"/>
<dbReference type="Proteomes" id="UP000192042">
    <property type="component" value="Chromosome I"/>
</dbReference>
<evidence type="ECO:0000256" key="1">
    <source>
        <dbReference type="SAM" id="MobiDB-lite"/>
    </source>
</evidence>
<gene>
    <name evidence="2" type="ORF">NSJP_0886</name>
</gene>